<reference evidence="10 11" key="2">
    <citation type="submission" date="2019-02" db="EMBL/GenBank/DDBJ databases">
        <title>Draft Genome Sequences of Six Type Strains of the Genus Massilia.</title>
        <authorList>
            <person name="Miess H."/>
            <person name="Frediansyhah A."/>
            <person name="Gross H."/>
        </authorList>
    </citation>
    <scope>NUCLEOTIDE SEQUENCE [LARGE SCALE GENOMIC DNA]</scope>
    <source>
        <strain evidence="10 11">DSM 17472</strain>
    </source>
</reference>
<evidence type="ECO:0000313" key="12">
    <source>
        <dbReference type="Proteomes" id="UP000628442"/>
    </source>
</evidence>
<keyword evidence="3" id="KW-1029">Fimbrium biogenesis</keyword>
<dbReference type="AlphaFoldDB" id="A0A411X1P5"/>
<evidence type="ECO:0000256" key="3">
    <source>
        <dbReference type="ARBA" id="ARBA00022558"/>
    </source>
</evidence>
<dbReference type="InterPro" id="IPR008707">
    <property type="entry name" value="B-propeller_PilY1"/>
</dbReference>
<protein>
    <submittedName>
        <fullName evidence="10">Pilus assembly protein PilY</fullName>
    </submittedName>
</protein>
<comment type="similarity">
    <text evidence="2">Belongs to the PilY1 family.</text>
</comment>
<keyword evidence="11" id="KW-1185">Reference proteome</keyword>
<reference evidence="9" key="3">
    <citation type="submission" date="2022-12" db="EMBL/GenBank/DDBJ databases">
        <authorList>
            <person name="Sun Q."/>
            <person name="Kim S."/>
        </authorList>
    </citation>
    <scope>NUCLEOTIDE SEQUENCE</scope>
    <source>
        <strain evidence="9">KCTC 12343</strain>
    </source>
</reference>
<evidence type="ECO:0000256" key="1">
    <source>
        <dbReference type="ARBA" id="ARBA00004561"/>
    </source>
</evidence>
<comment type="subcellular location">
    <subcellularLocation>
        <location evidence="1">Fimbrium</location>
    </subcellularLocation>
</comment>
<evidence type="ECO:0000256" key="6">
    <source>
        <dbReference type="ARBA" id="ARBA00023263"/>
    </source>
</evidence>
<keyword evidence="5" id="KW-0106">Calcium</keyword>
<dbReference type="EMBL" id="BMWV01000011">
    <property type="protein sequence ID" value="GGY57168.1"/>
    <property type="molecule type" value="Genomic_DNA"/>
</dbReference>
<evidence type="ECO:0000313" key="11">
    <source>
        <dbReference type="Proteomes" id="UP000292307"/>
    </source>
</evidence>
<dbReference type="InterPro" id="IPR011047">
    <property type="entry name" value="Quinoprotein_ADH-like_sf"/>
</dbReference>
<dbReference type="Proteomes" id="UP000628442">
    <property type="component" value="Unassembled WGS sequence"/>
</dbReference>
<dbReference type="GO" id="GO:0046872">
    <property type="term" value="F:metal ion binding"/>
    <property type="evidence" value="ECO:0007669"/>
    <property type="project" value="UniProtKB-KW"/>
</dbReference>
<evidence type="ECO:0000256" key="7">
    <source>
        <dbReference type="SAM" id="MobiDB-lite"/>
    </source>
</evidence>
<keyword evidence="6" id="KW-0281">Fimbrium</keyword>
<evidence type="ECO:0000313" key="9">
    <source>
        <dbReference type="EMBL" id="GGY57168.1"/>
    </source>
</evidence>
<dbReference type="SUPFAM" id="SSF50998">
    <property type="entry name" value="Quinoprotein alcohol dehydrogenase-like"/>
    <property type="match status" value="1"/>
</dbReference>
<keyword evidence="4" id="KW-0479">Metal-binding</keyword>
<dbReference type="OrthoDB" id="7156875at2"/>
<gene>
    <name evidence="10" type="ORF">EYF70_20075</name>
    <name evidence="9" type="ORF">GCM10007387_44660</name>
</gene>
<dbReference type="GO" id="GO:0009289">
    <property type="term" value="C:pilus"/>
    <property type="evidence" value="ECO:0007669"/>
    <property type="project" value="UniProtKB-SubCell"/>
</dbReference>
<evidence type="ECO:0000256" key="4">
    <source>
        <dbReference type="ARBA" id="ARBA00022723"/>
    </source>
</evidence>
<evidence type="ECO:0000313" key="10">
    <source>
        <dbReference type="EMBL" id="QBI02889.1"/>
    </source>
</evidence>
<dbReference type="Proteomes" id="UP000292307">
    <property type="component" value="Chromosome"/>
</dbReference>
<reference evidence="9" key="1">
    <citation type="journal article" date="2014" name="Int. J. Syst. Evol. Microbiol.">
        <title>Complete genome sequence of Corynebacterium casei LMG S-19264T (=DSM 44701T), isolated from a smear-ripened cheese.</title>
        <authorList>
            <consortium name="US DOE Joint Genome Institute (JGI-PGF)"/>
            <person name="Walter F."/>
            <person name="Albersmeier A."/>
            <person name="Kalinowski J."/>
            <person name="Ruckert C."/>
        </authorList>
    </citation>
    <scope>NUCLEOTIDE SEQUENCE</scope>
    <source>
        <strain evidence="9">KCTC 12343</strain>
    </source>
</reference>
<feature type="domain" description="PilY1 beta-propeller" evidence="8">
    <location>
        <begin position="233"/>
        <end position="550"/>
    </location>
</feature>
<dbReference type="EMBL" id="CP036401">
    <property type="protein sequence ID" value="QBI02889.1"/>
    <property type="molecule type" value="Genomic_DNA"/>
</dbReference>
<organism evidence="9 12">
    <name type="scientific">Pseudoduganella albidiflava</name>
    <dbReference type="NCBI Taxonomy" id="321983"/>
    <lineage>
        <taxon>Bacteria</taxon>
        <taxon>Pseudomonadati</taxon>
        <taxon>Pseudomonadota</taxon>
        <taxon>Betaproteobacteria</taxon>
        <taxon>Burkholderiales</taxon>
        <taxon>Oxalobacteraceae</taxon>
        <taxon>Telluria group</taxon>
        <taxon>Pseudoduganella</taxon>
    </lineage>
</organism>
<dbReference type="Pfam" id="PF05567">
    <property type="entry name" value="T4P_PilY1"/>
    <property type="match status" value="1"/>
</dbReference>
<evidence type="ECO:0000256" key="5">
    <source>
        <dbReference type="ARBA" id="ARBA00022837"/>
    </source>
</evidence>
<feature type="region of interest" description="Disordered" evidence="7">
    <location>
        <begin position="1"/>
        <end position="21"/>
    </location>
</feature>
<proteinExistence type="inferred from homology"/>
<name>A0A411X1P5_9BURK</name>
<accession>A0A411X1P5</accession>
<evidence type="ECO:0000256" key="2">
    <source>
        <dbReference type="ARBA" id="ARBA00008387"/>
    </source>
</evidence>
<evidence type="ECO:0000259" key="8">
    <source>
        <dbReference type="Pfam" id="PF05567"/>
    </source>
</evidence>
<sequence length="745" mass="77090">MGSSSSVAMPSRGGPGAPSRRHVRGCISPRLAPNLALAAAAGLALCCAVGLSMGSAHPPPVALDDHPAALACKLHRTVQGPPVAIPTAPPPPSGTGTDSVPSGAGIFRVTYDLAAGSGTLHRLPLVQGEGGDARVLAPLWDAAAVLATTPPAARRIFTSHGDGPGAGTTVPFDWAWLSPSQQEALDRPPGGTAGDGLGPDRVAWLRGERTLEGGTFRARAGLLGDAVHGTPLYLAAGANLHGDAAYAAFQAGTLRRPPAVYLGANDGMLHAFDAGTGAELFAYVPAMLVPVLNQLPAPGYTHRAYVDGPLAAGEALVRGAWRSVLVGAPGAGGRGLFALDVTDPAAFDPASSASLGALWEFTERDDAAIGHVMQPAQVARLQLRTRHGKPEYRHFAVAGNGLNGRGAAGALFLLALDKQPAERWRLGGNYYRLDTPPGDPALPAGLGAAAPVTDAHHVLRHAYAGDLQGNLWRFDFTRNAPWRTDPAMQPVFVARDADGRPQPITQPPRIVHAEGGGYLVLFGTGSLYGREERDPAHFVPQSYYAVYDDPAATPGRPLDRADLLERRAEGVAGGAHVILSGRAASVGAGDRARGWYFDFADGATSGERSLAPGVIADGKLVFATVVPGGDPCADSASRTYVLDALAGLPADASGAPLPRGVTGVLVSDLIHGPPMLLPGRRTLAPRDPTGRIQVTRDTTIVRFGTQGGPVDGGTSSAGWPAGRLAWREVANWRQLHRKAAQGQRP</sequence>